<comment type="caution">
    <text evidence="1">The sequence shown here is derived from an EMBL/GenBank/DDBJ whole genome shotgun (WGS) entry which is preliminary data.</text>
</comment>
<organism evidence="1 2">
    <name type="scientific">Bowmanella dokdonensis</name>
    <dbReference type="NCBI Taxonomy" id="751969"/>
    <lineage>
        <taxon>Bacteria</taxon>
        <taxon>Pseudomonadati</taxon>
        <taxon>Pseudomonadota</taxon>
        <taxon>Gammaproteobacteria</taxon>
        <taxon>Alteromonadales</taxon>
        <taxon>Alteromonadaceae</taxon>
        <taxon>Bowmanella</taxon>
    </lineage>
</organism>
<name>A0A939DLB0_9ALTE</name>
<protein>
    <submittedName>
        <fullName evidence="1">Uncharacterized protein</fullName>
    </submittedName>
</protein>
<accession>A0A939DLB0</accession>
<gene>
    <name evidence="1" type="ORF">J0A66_03370</name>
</gene>
<dbReference type="EMBL" id="JAFKCV010000002">
    <property type="protein sequence ID" value="MBN7824260.1"/>
    <property type="molecule type" value="Genomic_DNA"/>
</dbReference>
<dbReference type="AlphaFoldDB" id="A0A939DLB0"/>
<evidence type="ECO:0000313" key="1">
    <source>
        <dbReference type="EMBL" id="MBN7824260.1"/>
    </source>
</evidence>
<proteinExistence type="predicted"/>
<evidence type="ECO:0000313" key="2">
    <source>
        <dbReference type="Proteomes" id="UP000664654"/>
    </source>
</evidence>
<sequence>MLPSSTFPTSYPSSDATIHRDKIVDELGISRIKEQELLRELQSLIL</sequence>
<dbReference type="RefSeq" id="WP_206572384.1">
    <property type="nucleotide sequence ID" value="NZ_JAFKCV010000002.1"/>
</dbReference>
<keyword evidence="2" id="KW-1185">Reference proteome</keyword>
<reference evidence="1" key="1">
    <citation type="submission" date="2021-03" db="EMBL/GenBank/DDBJ databases">
        <title>novel species isolated from a fishpond in China.</title>
        <authorList>
            <person name="Lu H."/>
            <person name="Cai Z."/>
        </authorList>
    </citation>
    <scope>NUCLEOTIDE SEQUENCE</scope>
    <source>
        <strain evidence="1">JCM 30855</strain>
    </source>
</reference>
<dbReference type="Proteomes" id="UP000664654">
    <property type="component" value="Unassembled WGS sequence"/>
</dbReference>